<keyword evidence="3 7" id="KW-1133">Transmembrane helix</keyword>
<feature type="transmembrane region" description="Helical" evidence="7">
    <location>
        <begin position="174"/>
        <end position="193"/>
    </location>
</feature>
<evidence type="ECO:0000313" key="10">
    <source>
        <dbReference type="Proteomes" id="UP000054565"/>
    </source>
</evidence>
<dbReference type="InterPro" id="IPR052337">
    <property type="entry name" value="SAT4-like"/>
</dbReference>
<feature type="region of interest" description="Disordered" evidence="6">
    <location>
        <begin position="372"/>
        <end position="422"/>
    </location>
</feature>
<feature type="compositionally biased region" description="Polar residues" evidence="6">
    <location>
        <begin position="406"/>
        <end position="422"/>
    </location>
</feature>
<evidence type="ECO:0000256" key="4">
    <source>
        <dbReference type="ARBA" id="ARBA00023136"/>
    </source>
</evidence>
<feature type="transmembrane region" description="Helical" evidence="7">
    <location>
        <begin position="205"/>
        <end position="225"/>
    </location>
</feature>
<dbReference type="PANTHER" id="PTHR33048">
    <property type="entry name" value="PTH11-LIKE INTEGRAL MEMBRANE PROTEIN (AFU_ORTHOLOGUE AFUA_5G11245)"/>
    <property type="match status" value="1"/>
</dbReference>
<gene>
    <name evidence="9" type="ORF">CIRG_01305</name>
</gene>
<evidence type="ECO:0000256" key="5">
    <source>
        <dbReference type="ARBA" id="ARBA00038359"/>
    </source>
</evidence>
<feature type="compositionally biased region" description="Polar residues" evidence="6">
    <location>
        <begin position="380"/>
        <end position="399"/>
    </location>
</feature>
<evidence type="ECO:0000256" key="3">
    <source>
        <dbReference type="ARBA" id="ARBA00022989"/>
    </source>
</evidence>
<dbReference type="InterPro" id="IPR049326">
    <property type="entry name" value="Rhodopsin_dom_fungi"/>
</dbReference>
<dbReference type="AlphaFoldDB" id="A0A0J6Y0H5"/>
<proteinExistence type="inferred from homology"/>
<reference evidence="10" key="1">
    <citation type="journal article" date="2010" name="Genome Res.">
        <title>Population genomic sequencing of Coccidioides fungi reveals recent hybridization and transposon control.</title>
        <authorList>
            <person name="Neafsey D.E."/>
            <person name="Barker B.M."/>
            <person name="Sharpton T.J."/>
            <person name="Stajich J.E."/>
            <person name="Park D.J."/>
            <person name="Whiston E."/>
            <person name="Hung C.-Y."/>
            <person name="McMahan C."/>
            <person name="White J."/>
            <person name="Sykes S."/>
            <person name="Heiman D."/>
            <person name="Young S."/>
            <person name="Zeng Q."/>
            <person name="Abouelleil A."/>
            <person name="Aftuck L."/>
            <person name="Bessette D."/>
            <person name="Brown A."/>
            <person name="FitzGerald M."/>
            <person name="Lui A."/>
            <person name="Macdonald J.P."/>
            <person name="Priest M."/>
            <person name="Orbach M.J."/>
            <person name="Galgiani J.N."/>
            <person name="Kirkland T.N."/>
            <person name="Cole G.T."/>
            <person name="Birren B.W."/>
            <person name="Henn M.R."/>
            <person name="Taylor J.W."/>
            <person name="Rounsley S.D."/>
        </authorList>
    </citation>
    <scope>NUCLEOTIDE SEQUENCE [LARGE SCALE GENOMIC DNA]</scope>
    <source>
        <strain evidence="10">RMSCC 2394</strain>
    </source>
</reference>
<evidence type="ECO:0000256" key="6">
    <source>
        <dbReference type="SAM" id="MobiDB-lite"/>
    </source>
</evidence>
<dbReference type="EMBL" id="DS028093">
    <property type="protein sequence ID" value="KMP01165.1"/>
    <property type="molecule type" value="Genomic_DNA"/>
</dbReference>
<dbReference type="PANTHER" id="PTHR33048:SF55">
    <property type="entry name" value="INTEGRAL MEMBRANE PROTEIN"/>
    <property type="match status" value="1"/>
</dbReference>
<sequence>MVNIGLSTPGHPNRGLQLWLVGVVMVLVAAIFVIVRLAARYVRSGIQMDDWTIFASLTISAMFTLSHNIAIHYGYGQHSMDLERDRRISALKALFVCQVLYKVVICLTKVSILLLYVRVFSIAKNFTRCCIAMIVFTIISGIAFLGPTIWQCRPIASYWDRSIKHVCISNHATWLSYALINIVTDFMILLLPVQQVLRLQLKLRDKISIIMIFMLGGFVCITSIIRTTSLAASSNLQDVTWHTIGVSVWSTIELNTGIICACLPMIRQPLSFIFPNLFSASDRSNSHPYEHSYMTASRHKSRCDRSVPTANRNLTWTRDHADHVFIASVKPGARDGYMHRTESEENMIDLELMDPNGNGIIKTTNVSVSAFTRSDYGPSPSHSTNSLDEISNTTSSQPAQLEEAEQGSTQQTHSDSSYRCFG</sequence>
<evidence type="ECO:0000313" key="9">
    <source>
        <dbReference type="EMBL" id="KMP01165.1"/>
    </source>
</evidence>
<dbReference type="Proteomes" id="UP000054565">
    <property type="component" value="Unassembled WGS sequence"/>
</dbReference>
<comment type="subcellular location">
    <subcellularLocation>
        <location evidence="1">Membrane</location>
        <topology evidence="1">Multi-pass membrane protein</topology>
    </subcellularLocation>
</comment>
<feature type="transmembrane region" description="Helical" evidence="7">
    <location>
        <begin position="129"/>
        <end position="150"/>
    </location>
</feature>
<feature type="transmembrane region" description="Helical" evidence="7">
    <location>
        <begin position="51"/>
        <end position="73"/>
    </location>
</feature>
<feature type="transmembrane region" description="Helical" evidence="7">
    <location>
        <begin position="93"/>
        <end position="117"/>
    </location>
</feature>
<dbReference type="OrthoDB" id="444631at2759"/>
<accession>A0A0J6Y0H5</accession>
<protein>
    <recommendedName>
        <fullName evidence="8">Rhodopsin domain-containing protein</fullName>
    </recommendedName>
</protein>
<evidence type="ECO:0000256" key="7">
    <source>
        <dbReference type="SAM" id="Phobius"/>
    </source>
</evidence>
<evidence type="ECO:0000259" key="8">
    <source>
        <dbReference type="Pfam" id="PF20684"/>
    </source>
</evidence>
<evidence type="ECO:0000256" key="1">
    <source>
        <dbReference type="ARBA" id="ARBA00004141"/>
    </source>
</evidence>
<keyword evidence="2 7" id="KW-0812">Transmembrane</keyword>
<dbReference type="GO" id="GO:0016020">
    <property type="term" value="C:membrane"/>
    <property type="evidence" value="ECO:0007669"/>
    <property type="project" value="UniProtKB-SubCell"/>
</dbReference>
<name>A0A0J6Y0H5_COCIT</name>
<feature type="domain" description="Rhodopsin" evidence="8">
    <location>
        <begin position="35"/>
        <end position="271"/>
    </location>
</feature>
<comment type="similarity">
    <text evidence="5">Belongs to the SAT4 family.</text>
</comment>
<dbReference type="Pfam" id="PF20684">
    <property type="entry name" value="Fung_rhodopsin"/>
    <property type="match status" value="1"/>
</dbReference>
<evidence type="ECO:0000256" key="2">
    <source>
        <dbReference type="ARBA" id="ARBA00022692"/>
    </source>
</evidence>
<dbReference type="STRING" id="404692.A0A0J6Y0H5"/>
<feature type="transmembrane region" description="Helical" evidence="7">
    <location>
        <begin position="16"/>
        <end position="39"/>
    </location>
</feature>
<organism evidence="9 10">
    <name type="scientific">Coccidioides immitis RMSCC 2394</name>
    <dbReference type="NCBI Taxonomy" id="404692"/>
    <lineage>
        <taxon>Eukaryota</taxon>
        <taxon>Fungi</taxon>
        <taxon>Dikarya</taxon>
        <taxon>Ascomycota</taxon>
        <taxon>Pezizomycotina</taxon>
        <taxon>Eurotiomycetes</taxon>
        <taxon>Eurotiomycetidae</taxon>
        <taxon>Onygenales</taxon>
        <taxon>Onygenaceae</taxon>
        <taxon>Coccidioides</taxon>
    </lineage>
</organism>
<keyword evidence="4 7" id="KW-0472">Membrane</keyword>